<name>A0AC35FR15_9BILA</name>
<reference evidence="2" key="1">
    <citation type="submission" date="2022-11" db="UniProtKB">
        <authorList>
            <consortium name="WormBaseParasite"/>
        </authorList>
    </citation>
    <scope>IDENTIFICATION</scope>
</reference>
<dbReference type="WBParaSite" id="PS1159_v2.g20018.t1">
    <property type="protein sequence ID" value="PS1159_v2.g20018.t1"/>
    <property type="gene ID" value="PS1159_v2.g20018"/>
</dbReference>
<evidence type="ECO:0000313" key="2">
    <source>
        <dbReference type="WBParaSite" id="PS1159_v2.g20018.t1"/>
    </source>
</evidence>
<dbReference type="Proteomes" id="UP000887580">
    <property type="component" value="Unplaced"/>
</dbReference>
<evidence type="ECO:0000313" key="1">
    <source>
        <dbReference type="Proteomes" id="UP000887580"/>
    </source>
</evidence>
<protein>
    <submittedName>
        <fullName evidence="2">Organic solute transporter alpha-like protein</fullName>
    </submittedName>
</protein>
<accession>A0AC35FR15</accession>
<organism evidence="1 2">
    <name type="scientific">Panagrolaimus sp. PS1159</name>
    <dbReference type="NCBI Taxonomy" id="55785"/>
    <lineage>
        <taxon>Eukaryota</taxon>
        <taxon>Metazoa</taxon>
        <taxon>Ecdysozoa</taxon>
        <taxon>Nematoda</taxon>
        <taxon>Chromadorea</taxon>
        <taxon>Rhabditida</taxon>
        <taxon>Tylenchina</taxon>
        <taxon>Panagrolaimomorpha</taxon>
        <taxon>Panagrolaimoidea</taxon>
        <taxon>Panagrolaimidae</taxon>
        <taxon>Panagrolaimus</taxon>
    </lineage>
</organism>
<sequence>MLGEFGLKNLSEIPPPQISEYFQEINELQCVAIGFALLFTVAVITLAGLHLYFVIRYVSHPSMQTDLYWIVFLCPIVSICNSVGICAPKTAAFLYSVGIVYFLLCIFVLVTLMTTLYGSRTAMCHKLEEKGVELNPRVFPLGCCLICLPNIKPTAKNIRMLEWCVFQSPIIRVVIEIVSIAVYFEYETKQNWFFTPANLISFISMIISSYSSYILMPAGCKQLSQYRFLAMFRMVDWAQFIYNVQKHVLEAIVLLKIFGKDTTGPFGSTTVIQFWASFLATFEMAVLSFMATYFFRPSKAAFFDIYITSQRQIPTPYTPSPNPFACFPVLDATQEDEFEQISPLDSKASKEKTSKPEKERNSKVLIAEKEKRKEQKILASSIISVEKQTKSKEQEIQLQPQQQQPKLHHYQNSPANGNDKTKTPATTLTPLNPTSIIDPNSTTNVEIFPVEPTQEITDKIL</sequence>
<proteinExistence type="predicted"/>